<evidence type="ECO:0000259" key="4">
    <source>
        <dbReference type="PROSITE" id="PS01124"/>
    </source>
</evidence>
<reference evidence="5 6" key="1">
    <citation type="submission" date="2023-10" db="EMBL/GenBank/DDBJ databases">
        <title>Rubellicoccus peritrichatus gen. nov., sp. nov., isolated from an algae of coral reef tank.</title>
        <authorList>
            <person name="Luo J."/>
        </authorList>
    </citation>
    <scope>NUCLEOTIDE SEQUENCE [LARGE SCALE GENOMIC DNA]</scope>
    <source>
        <strain evidence="5 6">CR14</strain>
    </source>
</reference>
<dbReference type="Gene3D" id="1.10.10.60">
    <property type="entry name" value="Homeodomain-like"/>
    <property type="match status" value="2"/>
</dbReference>
<dbReference type="PROSITE" id="PS01124">
    <property type="entry name" value="HTH_ARAC_FAMILY_2"/>
    <property type="match status" value="1"/>
</dbReference>
<dbReference type="PANTHER" id="PTHR43280">
    <property type="entry name" value="ARAC-FAMILY TRANSCRIPTIONAL REGULATOR"/>
    <property type="match status" value="1"/>
</dbReference>
<dbReference type="InterPro" id="IPR018062">
    <property type="entry name" value="HTH_AraC-typ_CS"/>
</dbReference>
<dbReference type="Pfam" id="PF12833">
    <property type="entry name" value="HTH_18"/>
    <property type="match status" value="1"/>
</dbReference>
<evidence type="ECO:0000256" key="2">
    <source>
        <dbReference type="ARBA" id="ARBA00023125"/>
    </source>
</evidence>
<dbReference type="PROSITE" id="PS00041">
    <property type="entry name" value="HTH_ARAC_FAMILY_1"/>
    <property type="match status" value="1"/>
</dbReference>
<evidence type="ECO:0000256" key="3">
    <source>
        <dbReference type="ARBA" id="ARBA00023163"/>
    </source>
</evidence>
<dbReference type="GO" id="GO:0003700">
    <property type="term" value="F:DNA-binding transcription factor activity"/>
    <property type="evidence" value="ECO:0007669"/>
    <property type="project" value="InterPro"/>
</dbReference>
<dbReference type="PRINTS" id="PR00032">
    <property type="entry name" value="HTHARAC"/>
</dbReference>
<evidence type="ECO:0000313" key="5">
    <source>
        <dbReference type="EMBL" id="WOO40166.1"/>
    </source>
</evidence>
<keyword evidence="1" id="KW-0805">Transcription regulation</keyword>
<dbReference type="KEGG" id="puo:RZN69_16210"/>
<dbReference type="EMBL" id="CP136920">
    <property type="protein sequence ID" value="WOO40166.1"/>
    <property type="molecule type" value="Genomic_DNA"/>
</dbReference>
<dbReference type="InterPro" id="IPR018060">
    <property type="entry name" value="HTH_AraC"/>
</dbReference>
<gene>
    <name evidence="5" type="ORF">RZN69_16210</name>
</gene>
<dbReference type="GO" id="GO:0043565">
    <property type="term" value="F:sequence-specific DNA binding"/>
    <property type="evidence" value="ECO:0007669"/>
    <property type="project" value="InterPro"/>
</dbReference>
<sequence length="273" mass="31537">MQETRLANLTERPNIFQAGYGVHGARKVESYKMQNLWCLHLYDYEADLEIDGVLLSIKKGSISIASPGSKLVYRYQGKSPHFFFHFTLKTESDAEQPLPFINQPGAFGTGLRVRLENAALQWTQNKLWSEIRLWDALWALSEQHISQKDQPSWEPKFTAITKAIGYIEKNLALPIGLGDVADITGYSQNHLNRLFKKRFNQTVSSYIMLYRMNRAAHWLKHTNWPIKEIAHEVGFHDLHHFNKAFKRIHGIAPRNYRLLSANTTEDNTQSVNQ</sequence>
<dbReference type="SUPFAM" id="SSF46689">
    <property type="entry name" value="Homeodomain-like"/>
    <property type="match status" value="2"/>
</dbReference>
<accession>A0AAQ3L6W7</accession>
<dbReference type="InterPro" id="IPR009057">
    <property type="entry name" value="Homeodomain-like_sf"/>
</dbReference>
<proteinExistence type="predicted"/>
<dbReference type="AlphaFoldDB" id="A0AAQ3L6W7"/>
<dbReference type="RefSeq" id="WP_317832299.1">
    <property type="nucleotide sequence ID" value="NZ_CP136920.1"/>
</dbReference>
<keyword evidence="2" id="KW-0238">DNA-binding</keyword>
<organism evidence="5 6">
    <name type="scientific">Rubellicoccus peritrichatus</name>
    <dbReference type="NCBI Taxonomy" id="3080537"/>
    <lineage>
        <taxon>Bacteria</taxon>
        <taxon>Pseudomonadati</taxon>
        <taxon>Verrucomicrobiota</taxon>
        <taxon>Opitutia</taxon>
        <taxon>Puniceicoccales</taxon>
        <taxon>Cerasicoccaceae</taxon>
        <taxon>Rubellicoccus</taxon>
    </lineage>
</organism>
<dbReference type="PANTHER" id="PTHR43280:SF2">
    <property type="entry name" value="HTH-TYPE TRANSCRIPTIONAL REGULATOR EXSA"/>
    <property type="match status" value="1"/>
</dbReference>
<dbReference type="SMART" id="SM00342">
    <property type="entry name" value="HTH_ARAC"/>
    <property type="match status" value="1"/>
</dbReference>
<keyword evidence="3" id="KW-0804">Transcription</keyword>
<dbReference type="InterPro" id="IPR020449">
    <property type="entry name" value="Tscrpt_reg_AraC-type_HTH"/>
</dbReference>
<keyword evidence="6" id="KW-1185">Reference proteome</keyword>
<dbReference type="Proteomes" id="UP001304300">
    <property type="component" value="Chromosome"/>
</dbReference>
<name>A0AAQ3L6W7_9BACT</name>
<protein>
    <submittedName>
        <fullName evidence="5">Helix-turn-helix transcriptional regulator</fullName>
    </submittedName>
</protein>
<evidence type="ECO:0000256" key="1">
    <source>
        <dbReference type="ARBA" id="ARBA00023015"/>
    </source>
</evidence>
<evidence type="ECO:0000313" key="6">
    <source>
        <dbReference type="Proteomes" id="UP001304300"/>
    </source>
</evidence>
<feature type="domain" description="HTH araC/xylS-type" evidence="4">
    <location>
        <begin position="161"/>
        <end position="259"/>
    </location>
</feature>